<dbReference type="InterPro" id="IPR045598">
    <property type="entry name" value="DUF6457"/>
</dbReference>
<proteinExistence type="predicted"/>
<dbReference type="Pfam" id="PF12804">
    <property type="entry name" value="NTP_transf_3"/>
    <property type="match status" value="1"/>
</dbReference>
<sequence>MSGGARRASIPRAAIVLAGGRAARLGGADKASVEVDGRALLDHVLAAVEGCRQLVVVGPPALARPGVVLVREDPPFGGPVAAIAAALAVLEASADEAWLLACDLPRAARVVELLGDAPLPGGVDGLALVDADARIQWLAGRYRVTALRDAIAALPEVADASMRALLAPLRIATRPDPDGAALDLDTWAAIEHYRSMTDTPEGLDTWVAELAAELGLDEPAVPTALLLDLTREAAHTVTRPAGPLTTYLIGLAVAQGMSPADAAAATRRAIADRAG</sequence>
<dbReference type="RefSeq" id="WP_246192289.1">
    <property type="nucleotide sequence ID" value="NZ_BAAANI010000005.1"/>
</dbReference>
<dbReference type="InterPro" id="IPR025877">
    <property type="entry name" value="MobA-like_NTP_Trfase"/>
</dbReference>
<organism evidence="4 5">
    <name type="scientific">Agromyces lapidis</name>
    <dbReference type="NCBI Taxonomy" id="279574"/>
    <lineage>
        <taxon>Bacteria</taxon>
        <taxon>Bacillati</taxon>
        <taxon>Actinomycetota</taxon>
        <taxon>Actinomycetes</taxon>
        <taxon>Micrococcales</taxon>
        <taxon>Microbacteriaceae</taxon>
        <taxon>Agromyces</taxon>
    </lineage>
</organism>
<dbReference type="Pfam" id="PF20058">
    <property type="entry name" value="DUF6457"/>
    <property type="match status" value="1"/>
</dbReference>
<name>A0ABV5SUT3_9MICO</name>
<comment type="caution">
    <text evidence="4">The sequence shown here is derived from an EMBL/GenBank/DDBJ whole genome shotgun (WGS) entry which is preliminary data.</text>
</comment>
<reference evidence="4 5" key="1">
    <citation type="submission" date="2024-09" db="EMBL/GenBank/DDBJ databases">
        <authorList>
            <person name="Sun Q."/>
            <person name="Mori K."/>
        </authorList>
    </citation>
    <scope>NUCLEOTIDE SEQUENCE [LARGE SCALE GENOMIC DNA]</scope>
    <source>
        <strain evidence="4 5">JCM 14321</strain>
    </source>
</reference>
<dbReference type="SUPFAM" id="SSF53448">
    <property type="entry name" value="Nucleotide-diphospho-sugar transferases"/>
    <property type="match status" value="1"/>
</dbReference>
<keyword evidence="1 4" id="KW-0808">Transferase</keyword>
<evidence type="ECO:0000256" key="1">
    <source>
        <dbReference type="ARBA" id="ARBA00022679"/>
    </source>
</evidence>
<evidence type="ECO:0000259" key="3">
    <source>
        <dbReference type="Pfam" id="PF20058"/>
    </source>
</evidence>
<accession>A0ABV5SUT3</accession>
<dbReference type="EMBL" id="JBHMBL010000004">
    <property type="protein sequence ID" value="MFB9644114.1"/>
    <property type="molecule type" value="Genomic_DNA"/>
</dbReference>
<dbReference type="Proteomes" id="UP001589667">
    <property type="component" value="Unassembled WGS sequence"/>
</dbReference>
<dbReference type="InterPro" id="IPR029044">
    <property type="entry name" value="Nucleotide-diphossugar_trans"/>
</dbReference>
<evidence type="ECO:0000313" key="4">
    <source>
        <dbReference type="EMBL" id="MFB9644114.1"/>
    </source>
</evidence>
<dbReference type="PANTHER" id="PTHR19136:SF81">
    <property type="entry name" value="MOLYBDENUM COFACTOR GUANYLYLTRANSFERASE"/>
    <property type="match status" value="1"/>
</dbReference>
<protein>
    <submittedName>
        <fullName evidence="4">NTP transferase domain-containing protein</fullName>
    </submittedName>
</protein>
<evidence type="ECO:0000313" key="5">
    <source>
        <dbReference type="Proteomes" id="UP001589667"/>
    </source>
</evidence>
<feature type="domain" description="DUF6457" evidence="3">
    <location>
        <begin position="199"/>
        <end position="270"/>
    </location>
</feature>
<gene>
    <name evidence="4" type="ORF">ACFFQV_17625</name>
</gene>
<feature type="domain" description="MobA-like NTP transferase" evidence="2">
    <location>
        <begin position="14"/>
        <end position="167"/>
    </location>
</feature>
<dbReference type="Gene3D" id="3.90.550.10">
    <property type="entry name" value="Spore Coat Polysaccharide Biosynthesis Protein SpsA, Chain A"/>
    <property type="match status" value="1"/>
</dbReference>
<evidence type="ECO:0000259" key="2">
    <source>
        <dbReference type="Pfam" id="PF12804"/>
    </source>
</evidence>
<dbReference type="GO" id="GO:0016740">
    <property type="term" value="F:transferase activity"/>
    <property type="evidence" value="ECO:0007669"/>
    <property type="project" value="UniProtKB-KW"/>
</dbReference>
<dbReference type="PANTHER" id="PTHR19136">
    <property type="entry name" value="MOLYBDENUM COFACTOR GUANYLYLTRANSFERASE"/>
    <property type="match status" value="1"/>
</dbReference>
<keyword evidence="5" id="KW-1185">Reference proteome</keyword>